<gene>
    <name evidence="1" type="ORF">BDV35DRAFT_352839</name>
</gene>
<evidence type="ECO:0000313" key="1">
    <source>
        <dbReference type="EMBL" id="KAB8246884.1"/>
    </source>
</evidence>
<reference evidence="1" key="1">
    <citation type="submission" date="2019-04" db="EMBL/GenBank/DDBJ databases">
        <title>Friends and foes A comparative genomics study of 23 Aspergillus species from section Flavi.</title>
        <authorList>
            <consortium name="DOE Joint Genome Institute"/>
            <person name="Kjaerbolling I."/>
            <person name="Vesth T."/>
            <person name="Frisvad J.C."/>
            <person name="Nybo J.L."/>
            <person name="Theobald S."/>
            <person name="Kildgaard S."/>
            <person name="Isbrandt T."/>
            <person name="Kuo A."/>
            <person name="Sato A."/>
            <person name="Lyhne E.K."/>
            <person name="Kogle M.E."/>
            <person name="Wiebenga A."/>
            <person name="Kun R.S."/>
            <person name="Lubbers R.J."/>
            <person name="Makela M.R."/>
            <person name="Barry K."/>
            <person name="Chovatia M."/>
            <person name="Clum A."/>
            <person name="Daum C."/>
            <person name="Haridas S."/>
            <person name="He G."/>
            <person name="LaButti K."/>
            <person name="Lipzen A."/>
            <person name="Mondo S."/>
            <person name="Riley R."/>
            <person name="Salamov A."/>
            <person name="Simmons B.A."/>
            <person name="Magnuson J.K."/>
            <person name="Henrissat B."/>
            <person name="Mortensen U.H."/>
            <person name="Larsen T.O."/>
            <person name="Devries R.P."/>
            <person name="Grigoriev I.V."/>
            <person name="Machida M."/>
            <person name="Baker S.E."/>
            <person name="Andersen M.R."/>
        </authorList>
    </citation>
    <scope>NUCLEOTIDE SEQUENCE [LARGE SCALE GENOMIC DNA]</scope>
    <source>
        <strain evidence="1">CBS 121.62</strain>
    </source>
</reference>
<dbReference type="AlphaFoldDB" id="A0A5N6GZC2"/>
<protein>
    <submittedName>
        <fullName evidence="1">Uncharacterized protein</fullName>
    </submittedName>
</protein>
<accession>A0A5N6GZC2</accession>
<sequence>MGPPPYHPINYFSGVKWSKIVGFHSLQQGISKITPHKSADGERHDWSRLTLHDPPLRQPYDWRKPTI</sequence>
<dbReference type="Proteomes" id="UP000325434">
    <property type="component" value="Unassembled WGS sequence"/>
</dbReference>
<dbReference type="EMBL" id="ML734595">
    <property type="protein sequence ID" value="KAB8246884.1"/>
    <property type="molecule type" value="Genomic_DNA"/>
</dbReference>
<name>A0A5N6GZC2_ASPFL</name>
<organism evidence="1">
    <name type="scientific">Aspergillus flavus</name>
    <dbReference type="NCBI Taxonomy" id="5059"/>
    <lineage>
        <taxon>Eukaryota</taxon>
        <taxon>Fungi</taxon>
        <taxon>Dikarya</taxon>
        <taxon>Ascomycota</taxon>
        <taxon>Pezizomycotina</taxon>
        <taxon>Eurotiomycetes</taxon>
        <taxon>Eurotiomycetidae</taxon>
        <taxon>Eurotiales</taxon>
        <taxon>Aspergillaceae</taxon>
        <taxon>Aspergillus</taxon>
        <taxon>Aspergillus subgen. Circumdati</taxon>
    </lineage>
</organism>
<proteinExistence type="predicted"/>